<evidence type="ECO:0000313" key="2">
    <source>
        <dbReference type="Proteomes" id="UP000319671"/>
    </source>
</evidence>
<organism evidence="1 2">
    <name type="scientific">Neobacillus bataviensis</name>
    <dbReference type="NCBI Taxonomy" id="220685"/>
    <lineage>
        <taxon>Bacteria</taxon>
        <taxon>Bacillati</taxon>
        <taxon>Bacillota</taxon>
        <taxon>Bacilli</taxon>
        <taxon>Bacillales</taxon>
        <taxon>Bacillaceae</taxon>
        <taxon>Neobacillus</taxon>
    </lineage>
</organism>
<evidence type="ECO:0008006" key="3">
    <source>
        <dbReference type="Google" id="ProtNLM"/>
    </source>
</evidence>
<dbReference type="RefSeq" id="WP_186446447.1">
    <property type="nucleotide sequence ID" value="NZ_VIVN01000005.1"/>
</dbReference>
<accession>A0A561DF11</accession>
<dbReference type="Gene3D" id="3.30.1490.480">
    <property type="entry name" value="Endolytic murein transglycosylase"/>
    <property type="match status" value="1"/>
</dbReference>
<dbReference type="AlphaFoldDB" id="A0A561DF11"/>
<comment type="caution">
    <text evidence="1">The sequence shown here is derived from an EMBL/GenBank/DDBJ whole genome shotgun (WGS) entry which is preliminary data.</text>
</comment>
<dbReference type="Proteomes" id="UP000319671">
    <property type="component" value="Unassembled WGS sequence"/>
</dbReference>
<sequence>MKINLLSSFAAGMLITTTICGAIYLSGKNDVANATAKSSVTTSTEKVQPSDDEMKTQLEAKGYVVQTKAENDKQVQDAKASVQTKAAPAATDAAKTETRVVINVADGMTSIDVGRILVSANIVKNAFDFSKDIEAKGLENKLRPGVFVVDSKMTYDQVIATIFK</sequence>
<name>A0A561DF11_9BACI</name>
<evidence type="ECO:0000313" key="1">
    <source>
        <dbReference type="EMBL" id="TWE01769.1"/>
    </source>
</evidence>
<protein>
    <recommendedName>
        <fullName evidence="3">YceG-like family protein</fullName>
    </recommendedName>
</protein>
<gene>
    <name evidence="1" type="ORF">FB550_105137</name>
</gene>
<proteinExistence type="predicted"/>
<dbReference type="EMBL" id="VIVN01000005">
    <property type="protein sequence ID" value="TWE01769.1"/>
    <property type="molecule type" value="Genomic_DNA"/>
</dbReference>
<reference evidence="1 2" key="1">
    <citation type="submission" date="2019-06" db="EMBL/GenBank/DDBJ databases">
        <title>Sorghum-associated microbial communities from plants grown in Nebraska, USA.</title>
        <authorList>
            <person name="Schachtman D."/>
        </authorList>
    </citation>
    <scope>NUCLEOTIDE SEQUENCE [LARGE SCALE GENOMIC DNA]</scope>
    <source>
        <strain evidence="1 2">2482</strain>
    </source>
</reference>
<keyword evidence="2" id="KW-1185">Reference proteome</keyword>